<dbReference type="EMBL" id="MCFA01000160">
    <property type="protein sequence ID" value="ORY02185.1"/>
    <property type="molecule type" value="Genomic_DNA"/>
</dbReference>
<feature type="region of interest" description="Disordered" evidence="1">
    <location>
        <begin position="284"/>
        <end position="324"/>
    </location>
</feature>
<evidence type="ECO:0000256" key="1">
    <source>
        <dbReference type="SAM" id="MobiDB-lite"/>
    </source>
</evidence>
<gene>
    <name evidence="4" type="ORF">BCR34DRAFT_605665</name>
</gene>
<feature type="chain" id="PRO_5012553473" description="DUF7580 domain-containing protein" evidence="2">
    <location>
        <begin position="21"/>
        <end position="566"/>
    </location>
</feature>
<evidence type="ECO:0000259" key="3">
    <source>
        <dbReference type="Pfam" id="PF24476"/>
    </source>
</evidence>
<keyword evidence="2" id="KW-0732">Signal</keyword>
<evidence type="ECO:0000256" key="2">
    <source>
        <dbReference type="SAM" id="SignalP"/>
    </source>
</evidence>
<dbReference type="OrthoDB" id="3565018at2759"/>
<dbReference type="PANTHER" id="PTHR35186">
    <property type="entry name" value="ANK_REP_REGION DOMAIN-CONTAINING PROTEIN"/>
    <property type="match status" value="1"/>
</dbReference>
<organism evidence="4 5">
    <name type="scientific">Clohesyomyces aquaticus</name>
    <dbReference type="NCBI Taxonomy" id="1231657"/>
    <lineage>
        <taxon>Eukaryota</taxon>
        <taxon>Fungi</taxon>
        <taxon>Dikarya</taxon>
        <taxon>Ascomycota</taxon>
        <taxon>Pezizomycotina</taxon>
        <taxon>Dothideomycetes</taxon>
        <taxon>Pleosporomycetidae</taxon>
        <taxon>Pleosporales</taxon>
        <taxon>Lindgomycetaceae</taxon>
        <taxon>Clohesyomyces</taxon>
    </lineage>
</organism>
<evidence type="ECO:0000313" key="4">
    <source>
        <dbReference type="EMBL" id="ORY02185.1"/>
    </source>
</evidence>
<reference evidence="4 5" key="1">
    <citation type="submission" date="2016-07" db="EMBL/GenBank/DDBJ databases">
        <title>Pervasive Adenine N6-methylation of Active Genes in Fungi.</title>
        <authorList>
            <consortium name="DOE Joint Genome Institute"/>
            <person name="Mondo S.J."/>
            <person name="Dannebaum R.O."/>
            <person name="Kuo R.C."/>
            <person name="Labutti K."/>
            <person name="Haridas S."/>
            <person name="Kuo A."/>
            <person name="Salamov A."/>
            <person name="Ahrendt S.R."/>
            <person name="Lipzen A."/>
            <person name="Sullivan W."/>
            <person name="Andreopoulos W.B."/>
            <person name="Clum A."/>
            <person name="Lindquist E."/>
            <person name="Daum C."/>
            <person name="Ramamoorthy G.K."/>
            <person name="Gryganskyi A."/>
            <person name="Culley D."/>
            <person name="Magnuson J.K."/>
            <person name="James T.Y."/>
            <person name="O'Malley M.A."/>
            <person name="Stajich J.E."/>
            <person name="Spatafora J.W."/>
            <person name="Visel A."/>
            <person name="Grigoriev I.V."/>
        </authorList>
    </citation>
    <scope>NUCLEOTIDE SEQUENCE [LARGE SCALE GENOMIC DNA]</scope>
    <source>
        <strain evidence="4 5">CBS 115471</strain>
    </source>
</reference>
<name>A0A1Y1YX86_9PLEO</name>
<feature type="domain" description="DUF7580" evidence="3">
    <location>
        <begin position="206"/>
        <end position="558"/>
    </location>
</feature>
<sequence>MSGFEVAGVVLGSLPLIISALEHYRDGVAVMRNMKSYEMVFDDIHTSFVASMGIYTDSCYQLLYPLSLSDQKMNELLDERKQEAWSSPELGKALQARLGPNLNVYLSLTEKLNRRVLLFCQKLRLDDSLNPPWIIADGSVDEKGRKKFFKSAWTRIRGGLDSEKYATLLQGIDRDIDKISKLTTSGAQLEPLRNDKKKRMQSLHWQNIREQAQHLFDSLSSRLSPCACKNPHRVNMRLDVRRNHNPEKDTVRFAFLLTFEKSACLTTSLPWDWRDVEIEVTQDLGNDTPTAPVSPAATPRKQTRFAPLTAVSPPTPPTLRSPSPSLATKIDNLCKALMGGYQLGCCLGFLEDQPWQHHIYPVTGPGSTNQIADAAPLNELIFNSRSLATRQKCTLALTLASAVLQLHDTPWLPRSWDTKDIFILRSLTGAMLPSHFYVSQTFTPSGTTQTSKKRRRCVKNEMVFALGIALLELSHGRPVLSFKEAEDMNEFGQEDVMTEVSIATRLADDLNKFESENYAKAVLRCIRCSFDTFTYDFNDREFREKFYDGVIVPLQLDYEHVTGGTV</sequence>
<dbReference type="Proteomes" id="UP000193144">
    <property type="component" value="Unassembled WGS sequence"/>
</dbReference>
<dbReference type="Pfam" id="PF24476">
    <property type="entry name" value="DUF7580"/>
    <property type="match status" value="1"/>
</dbReference>
<dbReference type="PANTHER" id="PTHR35186:SF4">
    <property type="entry name" value="PRION-INHIBITION AND PROPAGATION HELO DOMAIN-CONTAINING PROTEIN"/>
    <property type="match status" value="1"/>
</dbReference>
<protein>
    <recommendedName>
        <fullName evidence="3">DUF7580 domain-containing protein</fullName>
    </recommendedName>
</protein>
<keyword evidence="5" id="KW-1185">Reference proteome</keyword>
<feature type="compositionally biased region" description="Low complexity" evidence="1">
    <location>
        <begin position="288"/>
        <end position="299"/>
    </location>
</feature>
<feature type="signal peptide" evidence="2">
    <location>
        <begin position="1"/>
        <end position="20"/>
    </location>
</feature>
<dbReference type="InterPro" id="IPR056002">
    <property type="entry name" value="DUF7580"/>
</dbReference>
<dbReference type="AlphaFoldDB" id="A0A1Y1YX86"/>
<evidence type="ECO:0000313" key="5">
    <source>
        <dbReference type="Proteomes" id="UP000193144"/>
    </source>
</evidence>
<comment type="caution">
    <text evidence="4">The sequence shown here is derived from an EMBL/GenBank/DDBJ whole genome shotgun (WGS) entry which is preliminary data.</text>
</comment>
<dbReference type="STRING" id="1231657.A0A1Y1YX86"/>
<accession>A0A1Y1YX86</accession>
<proteinExistence type="predicted"/>